<evidence type="ECO:0000313" key="3">
    <source>
        <dbReference type="Proteomes" id="UP001529510"/>
    </source>
</evidence>
<feature type="non-terminal residue" evidence="2">
    <location>
        <position position="90"/>
    </location>
</feature>
<keyword evidence="3" id="KW-1185">Reference proteome</keyword>
<gene>
    <name evidence="2" type="ORF">M9458_030041</name>
</gene>
<sequence length="90" mass="10155">MRYPLCNRARLGTWQSHMKAVLPGSWPSNSKRMHALWVGRTGPRVSGQLKCGFKSRDIVRVPCPKKSQGAKPPFARYHWDSNSGTPGYKT</sequence>
<feature type="region of interest" description="Disordered" evidence="1">
    <location>
        <begin position="65"/>
        <end position="90"/>
    </location>
</feature>
<reference evidence="2 3" key="1">
    <citation type="submission" date="2024-05" db="EMBL/GenBank/DDBJ databases">
        <title>Genome sequencing and assembly of Indian major carp, Cirrhinus mrigala (Hamilton, 1822).</title>
        <authorList>
            <person name="Mohindra V."/>
            <person name="Chowdhury L.M."/>
            <person name="Lal K."/>
            <person name="Jena J.K."/>
        </authorList>
    </citation>
    <scope>NUCLEOTIDE SEQUENCE [LARGE SCALE GENOMIC DNA]</scope>
    <source>
        <strain evidence="2">CM1030</strain>
        <tissue evidence="2">Blood</tissue>
    </source>
</reference>
<dbReference type="AlphaFoldDB" id="A0ABD0PJ32"/>
<feature type="compositionally biased region" description="Polar residues" evidence="1">
    <location>
        <begin position="80"/>
        <end position="90"/>
    </location>
</feature>
<dbReference type="EMBL" id="JAMKFB020000015">
    <property type="protein sequence ID" value="KAL0174073.1"/>
    <property type="molecule type" value="Genomic_DNA"/>
</dbReference>
<evidence type="ECO:0000313" key="2">
    <source>
        <dbReference type="EMBL" id="KAL0174073.1"/>
    </source>
</evidence>
<name>A0ABD0PJ32_CIRMR</name>
<organism evidence="2 3">
    <name type="scientific">Cirrhinus mrigala</name>
    <name type="common">Mrigala</name>
    <dbReference type="NCBI Taxonomy" id="683832"/>
    <lineage>
        <taxon>Eukaryota</taxon>
        <taxon>Metazoa</taxon>
        <taxon>Chordata</taxon>
        <taxon>Craniata</taxon>
        <taxon>Vertebrata</taxon>
        <taxon>Euteleostomi</taxon>
        <taxon>Actinopterygii</taxon>
        <taxon>Neopterygii</taxon>
        <taxon>Teleostei</taxon>
        <taxon>Ostariophysi</taxon>
        <taxon>Cypriniformes</taxon>
        <taxon>Cyprinidae</taxon>
        <taxon>Labeoninae</taxon>
        <taxon>Labeonini</taxon>
        <taxon>Cirrhinus</taxon>
    </lineage>
</organism>
<proteinExistence type="predicted"/>
<accession>A0ABD0PJ32</accession>
<comment type="caution">
    <text evidence="2">The sequence shown here is derived from an EMBL/GenBank/DDBJ whole genome shotgun (WGS) entry which is preliminary data.</text>
</comment>
<evidence type="ECO:0000256" key="1">
    <source>
        <dbReference type="SAM" id="MobiDB-lite"/>
    </source>
</evidence>
<dbReference type="Proteomes" id="UP001529510">
    <property type="component" value="Unassembled WGS sequence"/>
</dbReference>
<protein>
    <submittedName>
        <fullName evidence="2">Uncharacterized protein</fullName>
    </submittedName>
</protein>